<accession>A0A2W6MWN2</accession>
<dbReference type="Proteomes" id="UP000249746">
    <property type="component" value="Unassembled WGS sequence"/>
</dbReference>
<gene>
    <name evidence="1" type="ORF">B6S12_01850</name>
</gene>
<evidence type="ECO:0000313" key="1">
    <source>
        <dbReference type="EMBL" id="PZT48817.1"/>
    </source>
</evidence>
<keyword evidence="2" id="KW-1185">Reference proteome</keyword>
<dbReference type="Gene3D" id="3.40.50.11350">
    <property type="match status" value="1"/>
</dbReference>
<evidence type="ECO:0008006" key="3">
    <source>
        <dbReference type="Google" id="ProtNLM"/>
    </source>
</evidence>
<comment type="caution">
    <text evidence="1">The sequence shown here is derived from an EMBL/GenBank/DDBJ whole genome shotgun (WGS) entry which is preliminary data.</text>
</comment>
<protein>
    <recommendedName>
        <fullName evidence="3">Sugar transferase</fullName>
    </recommendedName>
</protein>
<proteinExistence type="predicted"/>
<organism evidence="1 2">
    <name type="scientific">Helicobacter valdiviensis</name>
    <dbReference type="NCBI Taxonomy" id="1458358"/>
    <lineage>
        <taxon>Bacteria</taxon>
        <taxon>Pseudomonadati</taxon>
        <taxon>Campylobacterota</taxon>
        <taxon>Epsilonproteobacteria</taxon>
        <taxon>Campylobacterales</taxon>
        <taxon>Helicobacteraceae</taxon>
        <taxon>Helicobacter</taxon>
    </lineage>
</organism>
<dbReference type="EMBL" id="NBIU01000003">
    <property type="protein sequence ID" value="PZT48817.1"/>
    <property type="molecule type" value="Genomic_DNA"/>
</dbReference>
<reference evidence="1 2" key="1">
    <citation type="submission" date="2017-03" db="EMBL/GenBank/DDBJ databases">
        <title>Genomic and clinical evidence uncovers the enterohepatic species Helicobacter valdiviensis as a potential human intestinal pathogen.</title>
        <authorList>
            <person name="Fresia P."/>
            <person name="Jara R."/>
            <person name="Sierra R."/>
            <person name="Ferres I."/>
            <person name="Greif G."/>
            <person name="Iraola G."/>
            <person name="Collado L."/>
        </authorList>
    </citation>
    <scope>NUCLEOTIDE SEQUENCE [LARGE SCALE GENOMIC DNA]</scope>
    <source>
        <strain evidence="1 2">WBE14</strain>
    </source>
</reference>
<dbReference type="RefSeq" id="WP_111229128.1">
    <property type="nucleotide sequence ID" value="NZ_NBIU01000003.1"/>
</dbReference>
<dbReference type="OrthoDB" id="5396343at2"/>
<name>A0A2W6MWN2_9HELI</name>
<dbReference type="AlphaFoldDB" id="A0A2W6MWN2"/>
<sequence length="548" mass="63860">MQKHKKIFNASNTSIASSKSENLELPKYIVATRNDGFGERMCALLNAMYIAQKTGLIFKFNWDNDIGPLTKKMTHESNVFLPTAGIQDVREVFSTQFIKKYFDNNLPSNNLTSFYSHYSSLNFFLDTPTQNGILQTGQFYLSHLTDINQKEYRSSLSNIWNSIEFSSNLTFTKEKAHTIANNLEEFIAIHIRGGDLIYKEIDTYIAKYKGLSIYLAIEIIQNNSTKNIVCFSDDNQSLYKLKQYCKNIVIVDDIADKKLSALERTFFEINLMSKAVCIYSSGNSGFARLSSMIGNIQDISIYNYFSKQQQYEIFDKYIKKYEFNPKVKAFGYMHLYDLSIILNKSPKITKDYIHNAVLLAPDNVIYKILFLHALLLNKEYNKANDFLGWILDSTYSINFQKEFLSYEWNRTVNKYPHTYLFIFSYFITPYSNIGLLYPNLMIFSNLITLGAIDYLKTLTSIDYTDNSLLHSVLTYLNIIKSSKKLLKNSNNNLKNTINISSFSYLKDEINFITKKYRFIKIKKFIYRKIHKIIHLKTKLIHNIFKIVQ</sequence>
<evidence type="ECO:0000313" key="2">
    <source>
        <dbReference type="Proteomes" id="UP000249746"/>
    </source>
</evidence>